<dbReference type="PROSITE" id="PS00690">
    <property type="entry name" value="DEAH_ATP_HELICASE"/>
    <property type="match status" value="1"/>
</dbReference>
<dbReference type="SMR" id="A0A1D8NCH3"/>
<dbReference type="GO" id="GO:0046872">
    <property type="term" value="F:metal ion binding"/>
    <property type="evidence" value="ECO:0007669"/>
    <property type="project" value="UniProtKB-KW"/>
</dbReference>
<dbReference type="GO" id="GO:0043139">
    <property type="term" value="F:5'-3' DNA helicase activity"/>
    <property type="evidence" value="ECO:0007669"/>
    <property type="project" value="UniProtKB-EC"/>
</dbReference>
<evidence type="ECO:0000256" key="18">
    <source>
        <dbReference type="ARBA" id="ARBA00044969"/>
    </source>
</evidence>
<evidence type="ECO:0000256" key="22">
    <source>
        <dbReference type="ARBA" id="ARBA00048954"/>
    </source>
</evidence>
<evidence type="ECO:0000256" key="10">
    <source>
        <dbReference type="ARBA" id="ARBA00022840"/>
    </source>
</evidence>
<evidence type="ECO:0000256" key="19">
    <source>
        <dbReference type="ARBA" id="ARBA00044998"/>
    </source>
</evidence>
<protein>
    <recommendedName>
        <fullName evidence="5">ATP-dependent DNA helicase CHL1</fullName>
        <ecNumber evidence="18">5.6.2.3</ecNumber>
    </recommendedName>
    <alternativeName>
        <fullName evidence="4">ATP-dependent DNA helicase chl1</fullName>
    </alternativeName>
    <alternativeName>
        <fullName evidence="17">Chromosome loss protein 1</fullName>
    </alternativeName>
    <alternativeName>
        <fullName evidence="19 20">DNA 5'-3' helicase CHL1</fullName>
    </alternativeName>
</protein>
<dbReference type="GO" id="GO:0016818">
    <property type="term" value="F:hydrolase activity, acting on acid anhydrides, in phosphorus-containing anhydrides"/>
    <property type="evidence" value="ECO:0007669"/>
    <property type="project" value="InterPro"/>
</dbReference>
<dbReference type="GO" id="GO:0007064">
    <property type="term" value="P:mitotic sister chromatid cohesion"/>
    <property type="evidence" value="ECO:0007669"/>
    <property type="project" value="EnsemblFungi"/>
</dbReference>
<dbReference type="GO" id="GO:0003677">
    <property type="term" value="F:DNA binding"/>
    <property type="evidence" value="ECO:0007669"/>
    <property type="project" value="UniProtKB-KW"/>
</dbReference>
<comment type="subcellular location">
    <subcellularLocation>
        <location evidence="2">Nucleus</location>
    </subcellularLocation>
</comment>
<dbReference type="InterPro" id="IPR045028">
    <property type="entry name" value="DinG/Rad3-like"/>
</dbReference>
<keyword evidence="6" id="KW-0479">Metal-binding</keyword>
<evidence type="ECO:0000256" key="9">
    <source>
        <dbReference type="ARBA" id="ARBA00022806"/>
    </source>
</evidence>
<evidence type="ECO:0000256" key="13">
    <source>
        <dbReference type="ARBA" id="ARBA00023125"/>
    </source>
</evidence>
<dbReference type="OMA" id="QTHQFRD"/>
<keyword evidence="16" id="KW-0131">Cell cycle</keyword>
<reference evidence="25 26" key="1">
    <citation type="journal article" date="2016" name="PLoS ONE">
        <title>Sequence Assembly of Yarrowia lipolytica Strain W29/CLIB89 Shows Transposable Element Diversity.</title>
        <authorList>
            <person name="Magnan C."/>
            <person name="Yu J."/>
            <person name="Chang I."/>
            <person name="Jahn E."/>
            <person name="Kanomata Y."/>
            <person name="Wu J."/>
            <person name="Zeller M."/>
            <person name="Oakes M."/>
            <person name="Baldi P."/>
            <person name="Sandmeyer S."/>
        </authorList>
    </citation>
    <scope>NUCLEOTIDE SEQUENCE [LARGE SCALE GENOMIC DNA]</scope>
    <source>
        <strain evidence="26">CLIB89(W29)</strain>
    </source>
</reference>
<evidence type="ECO:0000256" key="17">
    <source>
        <dbReference type="ARBA" id="ARBA00029709"/>
    </source>
</evidence>
<comment type="similarity">
    <text evidence="3">Belongs to the DEAD box helicase family. DEAH subfamily. DDX11/CHL1 sub-subfamily.</text>
</comment>
<dbReference type="EC" id="5.6.2.3" evidence="18"/>
<dbReference type="AlphaFoldDB" id="A0A1D8NCH3"/>
<evidence type="ECO:0000259" key="24">
    <source>
        <dbReference type="PROSITE" id="PS51193"/>
    </source>
</evidence>
<dbReference type="FunFam" id="3.40.50.300:FF:001372">
    <property type="entry name" value="ATP-dependent DNA helicase chl1"/>
    <property type="match status" value="1"/>
</dbReference>
<dbReference type="RefSeq" id="XP_502189.3">
    <property type="nucleotide sequence ID" value="XM_502189.3"/>
</dbReference>
<accession>A0A1D8NCH3</accession>
<dbReference type="GO" id="GO:0045005">
    <property type="term" value="P:DNA-templated DNA replication maintenance of fidelity"/>
    <property type="evidence" value="ECO:0007669"/>
    <property type="project" value="EnsemblFungi"/>
</dbReference>
<proteinExistence type="inferred from homology"/>
<dbReference type="SUPFAM" id="SSF52540">
    <property type="entry name" value="P-loop containing nucleoside triphosphate hydrolases"/>
    <property type="match status" value="2"/>
</dbReference>
<dbReference type="InterPro" id="IPR013020">
    <property type="entry name" value="Rad3/Chl1-like"/>
</dbReference>
<comment type="cofactor">
    <cofactor evidence="1">
        <name>[4Fe-4S] cluster</name>
        <dbReference type="ChEBI" id="CHEBI:49883"/>
    </cofactor>
</comment>
<keyword evidence="11" id="KW-0408">Iron</keyword>
<dbReference type="Gene3D" id="3.40.50.300">
    <property type="entry name" value="P-loop containing nucleotide triphosphate hydrolases"/>
    <property type="match status" value="3"/>
</dbReference>
<dbReference type="PROSITE" id="PS51193">
    <property type="entry name" value="HELICASE_ATP_BIND_2"/>
    <property type="match status" value="1"/>
</dbReference>
<dbReference type="FunFam" id="3.40.50.300:FF:003707">
    <property type="entry name" value="ATP-dependent DNA helicase CHL1"/>
    <property type="match status" value="1"/>
</dbReference>
<dbReference type="Pfam" id="PF06733">
    <property type="entry name" value="DEAD_2"/>
    <property type="match status" value="1"/>
</dbReference>
<evidence type="ECO:0000256" key="1">
    <source>
        <dbReference type="ARBA" id="ARBA00001966"/>
    </source>
</evidence>
<dbReference type="InterPro" id="IPR002464">
    <property type="entry name" value="DNA/RNA_helicase_DEAH_CS"/>
</dbReference>
<evidence type="ECO:0000256" key="3">
    <source>
        <dbReference type="ARBA" id="ARBA00008435"/>
    </source>
</evidence>
<evidence type="ECO:0000313" key="25">
    <source>
        <dbReference type="EMBL" id="AOW03317.1"/>
    </source>
</evidence>
<comment type="function">
    <text evidence="21">ATP-dependent DNA helicase important for chromosome transmission and normal cell cycle progression in G(2)/M. May have a role in changing DNA topology to allow the loading of proteins involved in maintaining sister chromatid cohesion in the vicinity of the centromeres. Has a specific role in chromosome segregation during meiosis II.</text>
</comment>
<evidence type="ECO:0000256" key="6">
    <source>
        <dbReference type="ARBA" id="ARBA00022723"/>
    </source>
</evidence>
<evidence type="ECO:0000256" key="20">
    <source>
        <dbReference type="ARBA" id="ARBA00045008"/>
    </source>
</evidence>
<evidence type="ECO:0000256" key="11">
    <source>
        <dbReference type="ARBA" id="ARBA00023004"/>
    </source>
</evidence>
<keyword evidence="7" id="KW-0547">Nucleotide-binding</keyword>
<evidence type="ECO:0000256" key="16">
    <source>
        <dbReference type="ARBA" id="ARBA00023306"/>
    </source>
</evidence>
<evidence type="ECO:0000256" key="21">
    <source>
        <dbReference type="ARBA" id="ARBA00045702"/>
    </source>
</evidence>
<evidence type="ECO:0000256" key="12">
    <source>
        <dbReference type="ARBA" id="ARBA00023014"/>
    </source>
</evidence>
<dbReference type="VEuPathDB" id="FungiDB:YALI0_C23639g"/>
<keyword evidence="15" id="KW-0539">Nucleus</keyword>
<keyword evidence="12" id="KW-0411">Iron-sulfur</keyword>
<dbReference type="PANTHER" id="PTHR11472:SF41">
    <property type="entry name" value="ATP-DEPENDENT DNA HELICASE DDX11-RELATED"/>
    <property type="match status" value="1"/>
</dbReference>
<dbReference type="GeneID" id="2909620"/>
<dbReference type="InterPro" id="IPR006555">
    <property type="entry name" value="ATP-dep_Helicase_C"/>
</dbReference>
<evidence type="ECO:0000256" key="23">
    <source>
        <dbReference type="SAM" id="Coils"/>
    </source>
</evidence>
<dbReference type="GO" id="GO:0034085">
    <property type="term" value="P:establishment of sister chromatid cohesion"/>
    <property type="evidence" value="ECO:0007669"/>
    <property type="project" value="EnsemblFungi"/>
</dbReference>
<evidence type="ECO:0000256" key="14">
    <source>
        <dbReference type="ARBA" id="ARBA00023235"/>
    </source>
</evidence>
<dbReference type="InterPro" id="IPR006554">
    <property type="entry name" value="Helicase-like_DEXD_c2"/>
</dbReference>
<feature type="coiled-coil region" evidence="23">
    <location>
        <begin position="89"/>
        <end position="116"/>
    </location>
</feature>
<dbReference type="GO" id="GO:0005634">
    <property type="term" value="C:nucleus"/>
    <property type="evidence" value="ECO:0007669"/>
    <property type="project" value="UniProtKB-SubCell"/>
</dbReference>
<dbReference type="PANTHER" id="PTHR11472">
    <property type="entry name" value="DNA REPAIR DEAD HELICASE RAD3/XP-D SUBFAMILY MEMBER"/>
    <property type="match status" value="1"/>
</dbReference>
<dbReference type="NCBIfam" id="TIGR00604">
    <property type="entry name" value="rad3"/>
    <property type="match status" value="1"/>
</dbReference>
<dbReference type="CDD" id="cd18788">
    <property type="entry name" value="SF2_C_XPD"/>
    <property type="match status" value="1"/>
</dbReference>
<dbReference type="Pfam" id="PF13307">
    <property type="entry name" value="Helicase_C_2"/>
    <property type="match status" value="1"/>
</dbReference>
<dbReference type="SMART" id="SM00488">
    <property type="entry name" value="DEXDc2"/>
    <property type="match status" value="1"/>
</dbReference>
<evidence type="ECO:0000256" key="5">
    <source>
        <dbReference type="ARBA" id="ARBA00017386"/>
    </source>
</evidence>
<dbReference type="KEGG" id="yli:2909620"/>
<dbReference type="SMART" id="SM00491">
    <property type="entry name" value="HELICc2"/>
    <property type="match status" value="1"/>
</dbReference>
<comment type="catalytic activity">
    <reaction evidence="22">
        <text>ATP + H2O = ADP + phosphate + H(+)</text>
        <dbReference type="Rhea" id="RHEA:13065"/>
        <dbReference type="ChEBI" id="CHEBI:15377"/>
        <dbReference type="ChEBI" id="CHEBI:15378"/>
        <dbReference type="ChEBI" id="CHEBI:30616"/>
        <dbReference type="ChEBI" id="CHEBI:43474"/>
        <dbReference type="ChEBI" id="CHEBI:456216"/>
        <dbReference type="EC" id="5.6.2.3"/>
    </reaction>
</comment>
<dbReference type="FunFam" id="3.40.50.300:FF:001968">
    <property type="entry name" value="ATP-dependent DNA helicase CHL1"/>
    <property type="match status" value="1"/>
</dbReference>
<dbReference type="EMBL" id="CP017555">
    <property type="protein sequence ID" value="AOW03317.1"/>
    <property type="molecule type" value="Genomic_DNA"/>
</dbReference>
<keyword evidence="10" id="KW-0067">ATP-binding</keyword>
<gene>
    <name evidence="25" type="ORF">YALI1_C32633g</name>
</gene>
<evidence type="ECO:0000313" key="26">
    <source>
        <dbReference type="Proteomes" id="UP000182444"/>
    </source>
</evidence>
<keyword evidence="13" id="KW-0238">DNA-binding</keyword>
<dbReference type="InterPro" id="IPR010614">
    <property type="entry name" value="RAD3-like_helicase_DEAD"/>
</dbReference>
<name>A0A1D8NCH3_YARLL</name>
<keyword evidence="8" id="KW-0378">Hydrolase</keyword>
<evidence type="ECO:0000256" key="4">
    <source>
        <dbReference type="ARBA" id="ARBA00016387"/>
    </source>
</evidence>
<keyword evidence="9" id="KW-0347">Helicase</keyword>
<dbReference type="GO" id="GO:0035861">
    <property type="term" value="C:site of double-strand break"/>
    <property type="evidence" value="ECO:0007669"/>
    <property type="project" value="EnsemblFungi"/>
</dbReference>
<evidence type="ECO:0000256" key="8">
    <source>
        <dbReference type="ARBA" id="ARBA00022801"/>
    </source>
</evidence>
<dbReference type="InterPro" id="IPR027417">
    <property type="entry name" value="P-loop_NTPase"/>
</dbReference>
<dbReference type="Proteomes" id="UP000182444">
    <property type="component" value="Chromosome 1C"/>
</dbReference>
<dbReference type="GO" id="GO:0051536">
    <property type="term" value="F:iron-sulfur cluster binding"/>
    <property type="evidence" value="ECO:0007669"/>
    <property type="project" value="UniProtKB-KW"/>
</dbReference>
<dbReference type="GO" id="GO:0000785">
    <property type="term" value="C:chromatin"/>
    <property type="evidence" value="ECO:0007669"/>
    <property type="project" value="EnsemblFungi"/>
</dbReference>
<keyword evidence="23" id="KW-0175">Coiled coil</keyword>
<dbReference type="GO" id="GO:0036297">
    <property type="term" value="P:interstrand cross-link repair"/>
    <property type="evidence" value="ECO:0007669"/>
    <property type="project" value="EnsemblFungi"/>
</dbReference>
<organism evidence="25 26">
    <name type="scientific">Yarrowia lipolytica</name>
    <name type="common">Candida lipolytica</name>
    <dbReference type="NCBI Taxonomy" id="4952"/>
    <lineage>
        <taxon>Eukaryota</taxon>
        <taxon>Fungi</taxon>
        <taxon>Dikarya</taxon>
        <taxon>Ascomycota</taxon>
        <taxon>Saccharomycotina</taxon>
        <taxon>Dipodascomycetes</taxon>
        <taxon>Dipodascales</taxon>
        <taxon>Dipodascales incertae sedis</taxon>
        <taxon>Yarrowia</taxon>
    </lineage>
</organism>
<feature type="domain" description="Helicase ATP-binding" evidence="24">
    <location>
        <begin position="5"/>
        <end position="388"/>
    </location>
</feature>
<evidence type="ECO:0000256" key="2">
    <source>
        <dbReference type="ARBA" id="ARBA00004123"/>
    </source>
</evidence>
<dbReference type="VEuPathDB" id="FungiDB:YALI1_C32633g"/>
<keyword evidence="14" id="KW-0413">Isomerase</keyword>
<dbReference type="GO" id="GO:0005524">
    <property type="term" value="F:ATP binding"/>
    <property type="evidence" value="ECO:0007669"/>
    <property type="project" value="UniProtKB-KW"/>
</dbReference>
<sequence>MENTKRREFSHPYTPYPIQVDFMEALYDCIESYKVGIFESPTGTGKTLSLICGSMTWLRKNKAQLAVSTASADENEPAWVLEQTIQLAREEFSRNREMLQKRLDKMRRKNMRARISYEQGFKRAKKAPEPVDDSQFLPEDYSEVIKPEVQRLLSALAPPVENDFQEPVKIIFASRTHSQLSQFVGQMQHTTFPPSSDLQDLESTKLISLGSRKQLCINPRVSHMNSVQAMNDACRDLREGKKGGCKYYKNPHDALGKVDINTFRDTTLAEILDIEDLYKLGKHTSTCPYYASRASIPASEVITVPYQILLSRSARKAIDLPVKNSIVIIDEAHNLLDTITSLHTMSITKSQVSSASSGLQKYQHKFQNRLNSGNRVNLGYLVNMLQALEVFFEKAQKFHKKETAPGTPVTTSSLFDGSTADLINVNRLEKYIDESKIVFKIESYLEHVNGETQEKSHSSSLVLSSVMEFLRQVNNPDSEGVLCFDGPTKLKYQLLDPSEPFKDIVENARCVVLAGGTMEPTGDYLEYLLPYLSQDQIKLFSCGHVIPPQNLSVQVIPNGPNYSFNFTFDKRNDEKMILDVAITLLVYSKIIPEGMVVFFPSYKYLEQVVAVWKKAKKDGKNIYEILNDQKRIFVESQHDSVEKTLSEYAEEVPKGAILLSVVGGKMSEGINFSDGLARAVFMIGLPFPNLMSAEIIAKRKYIEQSVSEKMKAKGVSAKEALEASKGAARDFYMNICLRAVNQSVGRAIRHANDYACIFLLDGRFGKPEIQKKLSKWMREGIREGSFKEALGEVQQFFASHEKN</sequence>
<evidence type="ECO:0000256" key="7">
    <source>
        <dbReference type="ARBA" id="ARBA00022741"/>
    </source>
</evidence>
<dbReference type="GO" id="GO:0031571">
    <property type="term" value="P:mitotic G1 DNA damage checkpoint signaling"/>
    <property type="evidence" value="ECO:0007669"/>
    <property type="project" value="EnsemblFungi"/>
</dbReference>
<evidence type="ECO:0000256" key="15">
    <source>
        <dbReference type="ARBA" id="ARBA00023242"/>
    </source>
</evidence>
<dbReference type="eggNOG" id="KOG1133">
    <property type="taxonomic scope" value="Eukaryota"/>
</dbReference>
<dbReference type="InterPro" id="IPR014013">
    <property type="entry name" value="Helic_SF1/SF2_ATP-bd_DinG/Rad3"/>
</dbReference>